<gene>
    <name evidence="2" type="ORF">GM173_08685</name>
</gene>
<sequence length="62" mass="6853">MKIVVIIVLLAIIVLMGQALTRLIRGASQGLLYALTWRIGLSIALFLFLILAGFMGWIRPNV</sequence>
<dbReference type="RefSeq" id="WP_203570988.1">
    <property type="nucleotide sequence ID" value="NZ_WOFE01000003.1"/>
</dbReference>
<dbReference type="Pfam" id="PF11137">
    <property type="entry name" value="DUF2909"/>
    <property type="match status" value="1"/>
</dbReference>
<feature type="transmembrane region" description="Helical" evidence="1">
    <location>
        <begin position="35"/>
        <end position="58"/>
    </location>
</feature>
<evidence type="ECO:0000313" key="2">
    <source>
        <dbReference type="EMBL" id="MBM5571654.1"/>
    </source>
</evidence>
<dbReference type="EMBL" id="WOFE01000003">
    <property type="protein sequence ID" value="MBM5571654.1"/>
    <property type="molecule type" value="Genomic_DNA"/>
</dbReference>
<name>A0ABS2CBX5_9NEIS</name>
<keyword evidence="1" id="KW-0812">Transmembrane</keyword>
<proteinExistence type="predicted"/>
<keyword evidence="1" id="KW-1133">Transmembrane helix</keyword>
<comment type="caution">
    <text evidence="2">The sequence shown here is derived from an EMBL/GenBank/DDBJ whole genome shotgun (WGS) entry which is preliminary data.</text>
</comment>
<dbReference type="InterPro" id="IPR021313">
    <property type="entry name" value="DUF2909"/>
</dbReference>
<evidence type="ECO:0000256" key="1">
    <source>
        <dbReference type="SAM" id="Phobius"/>
    </source>
</evidence>
<accession>A0ABS2CBX5</accession>
<evidence type="ECO:0000313" key="3">
    <source>
        <dbReference type="Proteomes" id="UP001195660"/>
    </source>
</evidence>
<keyword evidence="1" id="KW-0472">Membrane</keyword>
<protein>
    <submittedName>
        <fullName evidence="2">DUF2909 family protein</fullName>
    </submittedName>
</protein>
<organism evidence="2 3">
    <name type="scientific">Deefgea chitinilytica</name>
    <dbReference type="NCBI Taxonomy" id="570276"/>
    <lineage>
        <taxon>Bacteria</taxon>
        <taxon>Pseudomonadati</taxon>
        <taxon>Pseudomonadota</taxon>
        <taxon>Betaproteobacteria</taxon>
        <taxon>Neisseriales</taxon>
        <taxon>Chitinibacteraceae</taxon>
        <taxon>Deefgea</taxon>
    </lineage>
</organism>
<dbReference type="Proteomes" id="UP001195660">
    <property type="component" value="Unassembled WGS sequence"/>
</dbReference>
<reference evidence="2 3" key="1">
    <citation type="submission" date="2019-11" db="EMBL/GenBank/DDBJ databases">
        <title>Novel Deefgea species.</title>
        <authorList>
            <person name="Han J.-H."/>
        </authorList>
    </citation>
    <scope>NUCLEOTIDE SEQUENCE [LARGE SCALE GENOMIC DNA]</scope>
    <source>
        <strain evidence="2 3">LMG 24817</strain>
    </source>
</reference>
<keyword evidence="3" id="KW-1185">Reference proteome</keyword>